<name>A0A3M3B8Y4_9PSED</name>
<gene>
    <name evidence="2" type="ORF">ALQ84_200332</name>
</gene>
<feature type="transmembrane region" description="Helical" evidence="1">
    <location>
        <begin position="34"/>
        <end position="57"/>
    </location>
</feature>
<protein>
    <submittedName>
        <fullName evidence="2">Uncharacterized protein</fullName>
    </submittedName>
</protein>
<dbReference type="EMBL" id="RBOC01000106">
    <property type="protein sequence ID" value="RMM09154.1"/>
    <property type="molecule type" value="Genomic_DNA"/>
</dbReference>
<keyword evidence="1" id="KW-0812">Transmembrane</keyword>
<dbReference type="AlphaFoldDB" id="A0A3M3B8Y4"/>
<evidence type="ECO:0000256" key="1">
    <source>
        <dbReference type="SAM" id="Phobius"/>
    </source>
</evidence>
<dbReference type="RefSeq" id="WP_055009448.1">
    <property type="nucleotide sequence ID" value="NZ_LJPW01000095.1"/>
</dbReference>
<evidence type="ECO:0000313" key="3">
    <source>
        <dbReference type="Proteomes" id="UP000278587"/>
    </source>
</evidence>
<proteinExistence type="predicted"/>
<reference evidence="2 3" key="1">
    <citation type="submission" date="2018-08" db="EMBL/GenBank/DDBJ databases">
        <title>Recombination of ecologically and evolutionarily significant loci maintains genetic cohesion in the Pseudomonas syringae species complex.</title>
        <authorList>
            <person name="Dillon M."/>
            <person name="Thakur S."/>
            <person name="Almeida R.N.D."/>
            <person name="Weir B.S."/>
            <person name="Guttman D.S."/>
        </authorList>
    </citation>
    <scope>NUCLEOTIDE SEQUENCE [LARGE SCALE GENOMIC DNA]</scope>
    <source>
        <strain evidence="2 3">ICMP 4086</strain>
    </source>
</reference>
<comment type="caution">
    <text evidence="2">The sequence shown here is derived from an EMBL/GenBank/DDBJ whole genome shotgun (WGS) entry which is preliminary data.</text>
</comment>
<organism evidence="2 3">
    <name type="scientific">Pseudomonas caricapapayae</name>
    <dbReference type="NCBI Taxonomy" id="46678"/>
    <lineage>
        <taxon>Bacteria</taxon>
        <taxon>Pseudomonadati</taxon>
        <taxon>Pseudomonadota</taxon>
        <taxon>Gammaproteobacteria</taxon>
        <taxon>Pseudomonadales</taxon>
        <taxon>Pseudomonadaceae</taxon>
        <taxon>Pseudomonas</taxon>
    </lineage>
</organism>
<dbReference type="Proteomes" id="UP000278587">
    <property type="component" value="Unassembled WGS sequence"/>
</dbReference>
<sequence length="63" mass="6621">MKLALVQLVAVLTAIVLGEAGQRTADLAFSKAGFLALALSLMLMLASLTVEIFEALCEESPVK</sequence>
<keyword evidence="1" id="KW-0472">Membrane</keyword>
<accession>A0A3M3B8Y4</accession>
<evidence type="ECO:0000313" key="2">
    <source>
        <dbReference type="EMBL" id="RMM09154.1"/>
    </source>
</evidence>
<keyword evidence="1" id="KW-1133">Transmembrane helix</keyword>